<organism evidence="1 2">
    <name type="scientific">Waterburya agarophytonicola KI4</name>
    <dbReference type="NCBI Taxonomy" id="2874699"/>
    <lineage>
        <taxon>Bacteria</taxon>
        <taxon>Bacillati</taxon>
        <taxon>Cyanobacteriota</taxon>
        <taxon>Cyanophyceae</taxon>
        <taxon>Pleurocapsales</taxon>
        <taxon>Hyellaceae</taxon>
        <taxon>Waterburya</taxon>
        <taxon>Waterburya agarophytonicola</taxon>
    </lineage>
</organism>
<accession>A0A964FED5</accession>
<comment type="caution">
    <text evidence="1">The sequence shown here is derived from an EMBL/GenBank/DDBJ whole genome shotgun (WGS) entry which is preliminary data.</text>
</comment>
<reference evidence="1" key="1">
    <citation type="journal article" date="2021" name="Antonie Van Leeuwenhoek">
        <title>Draft genome and description of Waterburya agarophytonicola gen. nov. sp. nov. (Pleurocapsales, Cyanobacteria): a seaweed symbiont.</title>
        <authorList>
            <person name="Bonthond G."/>
            <person name="Shalygin S."/>
            <person name="Bayer T."/>
            <person name="Weinberger F."/>
        </authorList>
    </citation>
    <scope>NUCLEOTIDE SEQUENCE</scope>
    <source>
        <strain evidence="1">KI4</strain>
    </source>
</reference>
<dbReference type="AlphaFoldDB" id="A0A964FED5"/>
<evidence type="ECO:0000313" key="2">
    <source>
        <dbReference type="Proteomes" id="UP000729733"/>
    </source>
</evidence>
<evidence type="ECO:0000313" key="1">
    <source>
        <dbReference type="EMBL" id="MCC0175752.1"/>
    </source>
</evidence>
<proteinExistence type="predicted"/>
<keyword evidence="2" id="KW-1185">Reference proteome</keyword>
<protein>
    <submittedName>
        <fullName evidence="1">Uncharacterized protein</fullName>
    </submittedName>
</protein>
<gene>
    <name evidence="1" type="ORF">I4641_02000</name>
</gene>
<dbReference type="RefSeq" id="WP_229638752.1">
    <property type="nucleotide sequence ID" value="NZ_JADWDC010000003.1"/>
</dbReference>
<name>A0A964FED5_9CYAN</name>
<dbReference type="EMBL" id="JADWDC010000003">
    <property type="protein sequence ID" value="MCC0175752.1"/>
    <property type="molecule type" value="Genomic_DNA"/>
</dbReference>
<dbReference type="Proteomes" id="UP000729733">
    <property type="component" value="Unassembled WGS sequence"/>
</dbReference>
<sequence length="153" mass="17284">MELDRQLQVLIDDAASYGVPPVAIKKAIAPVLRLFANKLQHWEYYILQNLENDWVLTTITNPQLKQTKNVIYAFVSVQDAAAFGGKTNPDLIAMPIGIAQLLFRLFSLQQVDSIIFLENSPNFNQGVEIERSHLSELIQQQIQQLNNIPPDLA</sequence>